<dbReference type="OrthoDB" id="9810247at2"/>
<evidence type="ECO:0000313" key="1">
    <source>
        <dbReference type="EMBL" id="RDI76008.1"/>
    </source>
</evidence>
<organism evidence="1 2">
    <name type="scientific">Gaiella occulta</name>
    <dbReference type="NCBI Taxonomy" id="1002870"/>
    <lineage>
        <taxon>Bacteria</taxon>
        <taxon>Bacillati</taxon>
        <taxon>Actinomycetota</taxon>
        <taxon>Thermoleophilia</taxon>
        <taxon>Gaiellales</taxon>
        <taxon>Gaiellaceae</taxon>
        <taxon>Gaiella</taxon>
    </lineage>
</organism>
<reference evidence="2" key="2">
    <citation type="journal article" date="2019" name="MicrobiologyOpen">
        <title>High-quality draft genome sequence of Gaiella occulta isolated from a 150 meter deep mineral water borehole and comparison with the genome sequences of other deep-branching lineages of the phylum Actinobacteria.</title>
        <authorList>
            <person name="Severino R."/>
            <person name="Froufe H.J.C."/>
            <person name="Barroso C."/>
            <person name="Albuquerque L."/>
            <person name="Lobo-da-Cunha A."/>
            <person name="da Costa M.S."/>
            <person name="Egas C."/>
        </authorList>
    </citation>
    <scope>NUCLEOTIDE SEQUENCE [LARGE SCALE GENOMIC DNA]</scope>
    <source>
        <strain evidence="2">F2-233</strain>
    </source>
</reference>
<accession>A0A7M2Z0S1</accession>
<sequence>MTDRGTTPVSDPRRGGHIADTNDRYYLASRPELRRLVPSGARRALDVGCGIGNLGAALREEAGIEAHGLELYPDAAAEARARLDSVVEGDLDHLTELPFPDGYFDCMLFGDVLEHLHDPTRALGMLSRYLADDGTLICSIPNVGHWSVLTMLLGHGRWQYEERGLLDRTHVTFFTLAEIIEMLESTGFELDTLEATQVGDSPAVEPLVACAAALGARPDRMRRQLLAYQYILRAHRTGSP</sequence>
<dbReference type="Pfam" id="PF13489">
    <property type="entry name" value="Methyltransf_23"/>
    <property type="match status" value="1"/>
</dbReference>
<reference evidence="1 2" key="1">
    <citation type="submission" date="2018-07" db="EMBL/GenBank/DDBJ databases">
        <title>High-quality-draft genome sequence of Gaiella occulta.</title>
        <authorList>
            <person name="Severino R."/>
            <person name="Froufe H.J.C."/>
            <person name="Rainey F.A."/>
            <person name="Barroso C."/>
            <person name="Albuquerque L."/>
            <person name="Lobo-Da-Cunha A."/>
            <person name="Da Costa M.S."/>
            <person name="Egas C."/>
        </authorList>
    </citation>
    <scope>NUCLEOTIDE SEQUENCE [LARGE SCALE GENOMIC DNA]</scope>
    <source>
        <strain evidence="1 2">F2-233</strain>
    </source>
</reference>
<keyword evidence="1" id="KW-0489">Methyltransferase</keyword>
<dbReference type="AlphaFoldDB" id="A0A7M2Z0S1"/>
<dbReference type="PANTHER" id="PTHR43861">
    <property type="entry name" value="TRANS-ACONITATE 2-METHYLTRANSFERASE-RELATED"/>
    <property type="match status" value="1"/>
</dbReference>
<dbReference type="GO" id="GO:0008168">
    <property type="term" value="F:methyltransferase activity"/>
    <property type="evidence" value="ECO:0007669"/>
    <property type="project" value="UniProtKB-KW"/>
</dbReference>
<dbReference type="SUPFAM" id="SSF53335">
    <property type="entry name" value="S-adenosyl-L-methionine-dependent methyltransferases"/>
    <property type="match status" value="1"/>
</dbReference>
<dbReference type="Gene3D" id="3.40.50.150">
    <property type="entry name" value="Vaccinia Virus protein VP39"/>
    <property type="match status" value="1"/>
</dbReference>
<dbReference type="Proteomes" id="UP000254134">
    <property type="component" value="Unassembled WGS sequence"/>
</dbReference>
<name>A0A7M2Z0S1_9ACTN</name>
<proteinExistence type="predicted"/>
<protein>
    <submittedName>
        <fullName evidence="1">Methyltransferase domain-containing protein</fullName>
    </submittedName>
</protein>
<keyword evidence="2" id="KW-1185">Reference proteome</keyword>
<dbReference type="InterPro" id="IPR029063">
    <property type="entry name" value="SAM-dependent_MTases_sf"/>
</dbReference>
<comment type="caution">
    <text evidence="1">The sequence shown here is derived from an EMBL/GenBank/DDBJ whole genome shotgun (WGS) entry which is preliminary data.</text>
</comment>
<dbReference type="EMBL" id="QQZY01000001">
    <property type="protein sequence ID" value="RDI76008.1"/>
    <property type="molecule type" value="Genomic_DNA"/>
</dbReference>
<keyword evidence="1" id="KW-0808">Transferase</keyword>
<dbReference type="GO" id="GO:0032259">
    <property type="term" value="P:methylation"/>
    <property type="evidence" value="ECO:0007669"/>
    <property type="project" value="UniProtKB-KW"/>
</dbReference>
<evidence type="ECO:0000313" key="2">
    <source>
        <dbReference type="Proteomes" id="UP000254134"/>
    </source>
</evidence>
<gene>
    <name evidence="1" type="ORF">Gocc_0427</name>
</gene>
<dbReference type="CDD" id="cd02440">
    <property type="entry name" value="AdoMet_MTases"/>
    <property type="match status" value="1"/>
</dbReference>
<dbReference type="RefSeq" id="WP_114794874.1">
    <property type="nucleotide sequence ID" value="NZ_QQZY01000001.1"/>
</dbReference>